<dbReference type="GO" id="GO:0070086">
    <property type="term" value="P:ubiquitin-dependent endocytosis"/>
    <property type="evidence" value="ECO:0007669"/>
    <property type="project" value="TreeGrafter"/>
</dbReference>
<accession>A0A1Y1XUX9</accession>
<feature type="domain" description="Arrestin-like N-terminal" evidence="1">
    <location>
        <begin position="26"/>
        <end position="147"/>
    </location>
</feature>
<dbReference type="Pfam" id="PF00339">
    <property type="entry name" value="Arrestin_N"/>
    <property type="match status" value="1"/>
</dbReference>
<dbReference type="InParanoid" id="A0A1Y1XUX9"/>
<name>A0A1Y1XUX9_9FUNG</name>
<keyword evidence="3" id="KW-1185">Reference proteome</keyword>
<protein>
    <recommendedName>
        <fullName evidence="1">Arrestin-like N-terminal domain-containing protein</fullName>
    </recommendedName>
</protein>
<dbReference type="GO" id="GO:0005886">
    <property type="term" value="C:plasma membrane"/>
    <property type="evidence" value="ECO:0007669"/>
    <property type="project" value="TreeGrafter"/>
</dbReference>
<evidence type="ECO:0000313" key="2">
    <source>
        <dbReference type="EMBL" id="ORX89559.1"/>
    </source>
</evidence>
<dbReference type="InterPro" id="IPR011021">
    <property type="entry name" value="Arrestin-like_N"/>
</dbReference>
<organism evidence="2 3">
    <name type="scientific">Basidiobolus meristosporus CBS 931.73</name>
    <dbReference type="NCBI Taxonomy" id="1314790"/>
    <lineage>
        <taxon>Eukaryota</taxon>
        <taxon>Fungi</taxon>
        <taxon>Fungi incertae sedis</taxon>
        <taxon>Zoopagomycota</taxon>
        <taxon>Entomophthoromycotina</taxon>
        <taxon>Basidiobolomycetes</taxon>
        <taxon>Basidiobolales</taxon>
        <taxon>Basidiobolaceae</taxon>
        <taxon>Basidiobolus</taxon>
    </lineage>
</organism>
<dbReference type="PANTHER" id="PTHR11188:SF17">
    <property type="entry name" value="FI21816P1"/>
    <property type="match status" value="1"/>
</dbReference>
<dbReference type="GO" id="GO:0005829">
    <property type="term" value="C:cytosol"/>
    <property type="evidence" value="ECO:0007669"/>
    <property type="project" value="TreeGrafter"/>
</dbReference>
<dbReference type="AlphaFoldDB" id="A0A1Y1XUX9"/>
<dbReference type="OrthoDB" id="2238745at2759"/>
<dbReference type="InterPro" id="IPR050357">
    <property type="entry name" value="Arrestin_domain-protein"/>
</dbReference>
<dbReference type="InterPro" id="IPR014752">
    <property type="entry name" value="Arrestin-like_C"/>
</dbReference>
<dbReference type="Proteomes" id="UP000193498">
    <property type="component" value="Unassembled WGS sequence"/>
</dbReference>
<dbReference type="GO" id="GO:0031625">
    <property type="term" value="F:ubiquitin protein ligase binding"/>
    <property type="evidence" value="ECO:0007669"/>
    <property type="project" value="TreeGrafter"/>
</dbReference>
<gene>
    <name evidence="2" type="ORF">K493DRAFT_305670</name>
</gene>
<proteinExistence type="predicted"/>
<sequence length="332" mass="37378">MWPANSISLCLQSETIVLHGTSESAPGQILRGSATLDIQYQTKISSITVVFKGTAYASTSMLMLSVGSKQSRDVFYQREIEFLRTIEVAKNFSPGQYIYHFEIPFSGDLPESISSSLSHIKYVTTAVAKRGGFAKNLKDSKVVNVLRLSQPVSEVEESQSLVRFGELESELAFCIFSPSIVYSPDNDIPIQIGVDSFKTDVKVSEVQAAIYEVIKATSQDGRFKVRRSKIREASCRWNTKSYGKMWIQPITLTANKKSTEVFSDRENDYVTVHHELNVIITLVKRSNIRKRIIVRTSLQFVDSEALRIAKALPCYEQSLVAPPCYFHLDKKH</sequence>
<dbReference type="GO" id="GO:0030674">
    <property type="term" value="F:protein-macromolecule adaptor activity"/>
    <property type="evidence" value="ECO:0007669"/>
    <property type="project" value="TreeGrafter"/>
</dbReference>
<dbReference type="PANTHER" id="PTHR11188">
    <property type="entry name" value="ARRESTIN DOMAIN CONTAINING PROTEIN"/>
    <property type="match status" value="1"/>
</dbReference>
<dbReference type="Gene3D" id="2.60.40.640">
    <property type="match status" value="1"/>
</dbReference>
<reference evidence="2 3" key="1">
    <citation type="submission" date="2016-07" db="EMBL/GenBank/DDBJ databases">
        <title>Pervasive Adenine N6-methylation of Active Genes in Fungi.</title>
        <authorList>
            <consortium name="DOE Joint Genome Institute"/>
            <person name="Mondo S.J."/>
            <person name="Dannebaum R.O."/>
            <person name="Kuo R.C."/>
            <person name="Labutti K."/>
            <person name="Haridas S."/>
            <person name="Kuo A."/>
            <person name="Salamov A."/>
            <person name="Ahrendt S.R."/>
            <person name="Lipzen A."/>
            <person name="Sullivan W."/>
            <person name="Andreopoulos W.B."/>
            <person name="Clum A."/>
            <person name="Lindquist E."/>
            <person name="Daum C."/>
            <person name="Ramamoorthy G.K."/>
            <person name="Gryganskyi A."/>
            <person name="Culley D."/>
            <person name="Magnuson J.K."/>
            <person name="James T.Y."/>
            <person name="O'Malley M.A."/>
            <person name="Stajich J.E."/>
            <person name="Spatafora J.W."/>
            <person name="Visel A."/>
            <person name="Grigoriev I.V."/>
        </authorList>
    </citation>
    <scope>NUCLEOTIDE SEQUENCE [LARGE SCALE GENOMIC DNA]</scope>
    <source>
        <strain evidence="2 3">CBS 931.73</strain>
    </source>
</reference>
<comment type="caution">
    <text evidence="2">The sequence shown here is derived from an EMBL/GenBank/DDBJ whole genome shotgun (WGS) entry which is preliminary data.</text>
</comment>
<evidence type="ECO:0000313" key="3">
    <source>
        <dbReference type="Proteomes" id="UP000193498"/>
    </source>
</evidence>
<evidence type="ECO:0000259" key="1">
    <source>
        <dbReference type="Pfam" id="PF00339"/>
    </source>
</evidence>
<dbReference type="EMBL" id="MCFE01000438">
    <property type="protein sequence ID" value="ORX89559.1"/>
    <property type="molecule type" value="Genomic_DNA"/>
</dbReference>